<evidence type="ECO:0000313" key="1">
    <source>
        <dbReference type="EMBL" id="OIR01941.1"/>
    </source>
</evidence>
<protein>
    <submittedName>
        <fullName evidence="1">Uncharacterized protein</fullName>
    </submittedName>
</protein>
<comment type="caution">
    <text evidence="1">The sequence shown here is derived from an EMBL/GenBank/DDBJ whole genome shotgun (WGS) entry which is preliminary data.</text>
</comment>
<proteinExistence type="predicted"/>
<sequence length="426" mass="47873">MLKVELQTNEIPDLFVRFKDVIDERYWLKRIHQIKEDIHGHSFLANFLAKENEIAIAFAKCSNLVHRYGRIPMQEIDNRDLYSAISLAAQVLSIMDHSSKSEAAKLKQRIRGAFKNPDDMRAIQLEFMAATHFVHRGHTVIWPEMEGLGRFDLLIEDIGTNGLEVECKSISEDKGRKIHRREAIEFHHLVKPGLQTLSRALQSGVSIVLTIPERLPMMYKQKQALAKQVIDSVLASKSIVLDDGSDIRVSEFDMKSLEISETENGTTIAREAIDKITATNNREVMILGNKKGAIVFALQSRQDDTMLESVFATVSESAKQQLSKNRPALFLVGLHGIEAESLLSIAAQDSDPTQPPTALRLAVSNYLAKRNRDHIIGIGFLSKGNLNPELNGVVKSGGSAYIFPKKESSFWHQDFTGLFSERELQQ</sequence>
<dbReference type="AlphaFoldDB" id="A0A1J5SCL9"/>
<accession>A0A1J5SCL9</accession>
<dbReference type="EMBL" id="MLJW01000079">
    <property type="protein sequence ID" value="OIR01941.1"/>
    <property type="molecule type" value="Genomic_DNA"/>
</dbReference>
<reference evidence="1" key="1">
    <citation type="submission" date="2016-10" db="EMBL/GenBank/DDBJ databases">
        <title>Sequence of Gallionella enrichment culture.</title>
        <authorList>
            <person name="Poehlein A."/>
            <person name="Muehling M."/>
            <person name="Daniel R."/>
        </authorList>
    </citation>
    <scope>NUCLEOTIDE SEQUENCE</scope>
</reference>
<gene>
    <name evidence="1" type="ORF">GALL_160280</name>
</gene>
<organism evidence="1">
    <name type="scientific">mine drainage metagenome</name>
    <dbReference type="NCBI Taxonomy" id="410659"/>
    <lineage>
        <taxon>unclassified sequences</taxon>
        <taxon>metagenomes</taxon>
        <taxon>ecological metagenomes</taxon>
    </lineage>
</organism>
<name>A0A1J5SCL9_9ZZZZ</name>